<feature type="compositionally biased region" description="Low complexity" evidence="2">
    <location>
        <begin position="183"/>
        <end position="200"/>
    </location>
</feature>
<dbReference type="EMBL" id="CAJVPZ010002098">
    <property type="protein sequence ID" value="CAG8506214.1"/>
    <property type="molecule type" value="Genomic_DNA"/>
</dbReference>
<name>A0A9N8ZTK1_9GLOM</name>
<comment type="caution">
    <text evidence="3">The sequence shown here is derived from an EMBL/GenBank/DDBJ whole genome shotgun (WGS) entry which is preliminary data.</text>
</comment>
<accession>A0A9N8ZTK1</accession>
<evidence type="ECO:0000256" key="2">
    <source>
        <dbReference type="SAM" id="MobiDB-lite"/>
    </source>
</evidence>
<dbReference type="OrthoDB" id="2431093at2759"/>
<protein>
    <submittedName>
        <fullName evidence="3">5711_t:CDS:1</fullName>
    </submittedName>
</protein>
<reference evidence="3" key="1">
    <citation type="submission" date="2021-06" db="EMBL/GenBank/DDBJ databases">
        <authorList>
            <person name="Kallberg Y."/>
            <person name="Tangrot J."/>
            <person name="Rosling A."/>
        </authorList>
    </citation>
    <scope>NUCLEOTIDE SEQUENCE</scope>
    <source>
        <strain evidence="3">IN212</strain>
    </source>
</reference>
<keyword evidence="4" id="KW-1185">Reference proteome</keyword>
<feature type="coiled-coil region" evidence="1">
    <location>
        <begin position="92"/>
        <end position="165"/>
    </location>
</feature>
<keyword evidence="1" id="KW-0175">Coiled coil</keyword>
<evidence type="ECO:0000313" key="4">
    <source>
        <dbReference type="Proteomes" id="UP000789396"/>
    </source>
</evidence>
<proteinExistence type="predicted"/>
<dbReference type="Proteomes" id="UP000789396">
    <property type="component" value="Unassembled WGS sequence"/>
</dbReference>
<organism evidence="3 4">
    <name type="scientific">Racocetra fulgida</name>
    <dbReference type="NCBI Taxonomy" id="60492"/>
    <lineage>
        <taxon>Eukaryota</taxon>
        <taxon>Fungi</taxon>
        <taxon>Fungi incertae sedis</taxon>
        <taxon>Mucoromycota</taxon>
        <taxon>Glomeromycotina</taxon>
        <taxon>Glomeromycetes</taxon>
        <taxon>Diversisporales</taxon>
        <taxon>Gigasporaceae</taxon>
        <taxon>Racocetra</taxon>
    </lineage>
</organism>
<dbReference type="AlphaFoldDB" id="A0A9N8ZTK1"/>
<feature type="non-terminal residue" evidence="3">
    <location>
        <position position="228"/>
    </location>
</feature>
<feature type="compositionally biased region" description="Basic and acidic residues" evidence="2">
    <location>
        <begin position="170"/>
        <end position="182"/>
    </location>
</feature>
<gene>
    <name evidence="3" type="ORF">RFULGI_LOCUS2675</name>
</gene>
<feature type="compositionally biased region" description="Basic and acidic residues" evidence="2">
    <location>
        <begin position="209"/>
        <end position="228"/>
    </location>
</feature>
<evidence type="ECO:0000256" key="1">
    <source>
        <dbReference type="SAM" id="Coils"/>
    </source>
</evidence>
<feature type="region of interest" description="Disordered" evidence="2">
    <location>
        <begin position="168"/>
        <end position="228"/>
    </location>
</feature>
<sequence>YMLASAKYDYEICTQLKFQFRGPDDGGKDIIIETVIREGCFDIGVYVGALYKRFSAGAHKAARKSDDLILTTYKSMCQDIWNLITYRLRQKARTFEERVRLLEERIRLLEEQDRFTKTDYRRKCRESKVKGAELNARIMELERSAKENEERFAKLEQNLDRAYKEQISNELRERNREKKFRSQDLSSDNNSSEQSNSSYNIKTVILETNSKDSTEEETKSRDVKAYQR</sequence>
<evidence type="ECO:0000313" key="3">
    <source>
        <dbReference type="EMBL" id="CAG8506214.1"/>
    </source>
</evidence>